<dbReference type="PANTHER" id="PTHR43788:SF8">
    <property type="entry name" value="DNA-BINDING PROTEIN SMUBP-2"/>
    <property type="match status" value="1"/>
</dbReference>
<keyword evidence="3" id="KW-0378">Hydrolase</keyword>
<dbReference type="Gene3D" id="3.40.50.300">
    <property type="entry name" value="P-loop containing nucleotide triphosphate hydrolases"/>
    <property type="match status" value="2"/>
</dbReference>
<organism evidence="7 8">
    <name type="scientific">Streptomyces salyersiae</name>
    <dbReference type="NCBI Taxonomy" id="3075530"/>
    <lineage>
        <taxon>Bacteria</taxon>
        <taxon>Bacillati</taxon>
        <taxon>Actinomycetota</taxon>
        <taxon>Actinomycetes</taxon>
        <taxon>Kitasatosporales</taxon>
        <taxon>Streptomycetaceae</taxon>
        <taxon>Streptomyces</taxon>
    </lineage>
</organism>
<evidence type="ECO:0000313" key="8">
    <source>
        <dbReference type="Proteomes" id="UP001183777"/>
    </source>
</evidence>
<evidence type="ECO:0000256" key="1">
    <source>
        <dbReference type="ARBA" id="ARBA00007913"/>
    </source>
</evidence>
<name>A0ABU2RKA9_9ACTN</name>
<dbReference type="SUPFAM" id="SSF52540">
    <property type="entry name" value="P-loop containing nucleoside triphosphate hydrolases"/>
    <property type="match status" value="1"/>
</dbReference>
<dbReference type="InterPro" id="IPR041679">
    <property type="entry name" value="DNA2/NAM7-like_C"/>
</dbReference>
<dbReference type="InterPro" id="IPR027417">
    <property type="entry name" value="P-loop_NTPase"/>
</dbReference>
<evidence type="ECO:0000256" key="3">
    <source>
        <dbReference type="ARBA" id="ARBA00022801"/>
    </source>
</evidence>
<evidence type="ECO:0000256" key="2">
    <source>
        <dbReference type="ARBA" id="ARBA00022741"/>
    </source>
</evidence>
<comment type="similarity">
    <text evidence="1">Belongs to the DNA2/NAM7 helicase family.</text>
</comment>
<proteinExistence type="inferred from homology"/>
<dbReference type="EMBL" id="JAVREX010000003">
    <property type="protein sequence ID" value="MDT0427889.1"/>
    <property type="molecule type" value="Genomic_DNA"/>
</dbReference>
<keyword evidence="5" id="KW-0067">ATP-binding</keyword>
<dbReference type="CDD" id="cd18808">
    <property type="entry name" value="SF1_C_Upf1"/>
    <property type="match status" value="1"/>
</dbReference>
<dbReference type="PANTHER" id="PTHR43788">
    <property type="entry name" value="DNA2/NAM7 HELICASE FAMILY MEMBER"/>
    <property type="match status" value="1"/>
</dbReference>
<evidence type="ECO:0000256" key="4">
    <source>
        <dbReference type="ARBA" id="ARBA00022806"/>
    </source>
</evidence>
<dbReference type="InterPro" id="IPR011009">
    <property type="entry name" value="Kinase-like_dom_sf"/>
</dbReference>
<keyword evidence="2" id="KW-0547">Nucleotide-binding</keyword>
<dbReference type="InterPro" id="IPR000719">
    <property type="entry name" value="Prot_kinase_dom"/>
</dbReference>
<protein>
    <submittedName>
        <fullName evidence="7">AAA domain-containing protein</fullName>
    </submittedName>
</protein>
<dbReference type="Pfam" id="PF13086">
    <property type="entry name" value="AAA_11"/>
    <property type="match status" value="2"/>
</dbReference>
<dbReference type="InterPro" id="IPR041677">
    <property type="entry name" value="DNA2/NAM7_AAA_11"/>
</dbReference>
<dbReference type="InterPro" id="IPR047187">
    <property type="entry name" value="SF1_C_Upf1"/>
</dbReference>
<gene>
    <name evidence="7" type="ORF">RM649_09565</name>
</gene>
<feature type="domain" description="Protein kinase" evidence="6">
    <location>
        <begin position="1"/>
        <end position="298"/>
    </location>
</feature>
<dbReference type="SUPFAM" id="SSF56112">
    <property type="entry name" value="Protein kinase-like (PK-like)"/>
    <property type="match status" value="1"/>
</dbReference>
<evidence type="ECO:0000259" key="6">
    <source>
        <dbReference type="PROSITE" id="PS50011"/>
    </source>
</evidence>
<reference evidence="8" key="1">
    <citation type="submission" date="2023-07" db="EMBL/GenBank/DDBJ databases">
        <title>30 novel species of actinomycetes from the DSMZ collection.</title>
        <authorList>
            <person name="Nouioui I."/>
        </authorList>
    </citation>
    <scope>NUCLEOTIDE SEQUENCE [LARGE SCALE GENOMIC DNA]</scope>
    <source>
        <strain evidence="8">DSM 41770</strain>
    </source>
</reference>
<dbReference type="Gene3D" id="1.10.510.10">
    <property type="entry name" value="Transferase(Phosphotransferase) domain 1"/>
    <property type="match status" value="1"/>
</dbReference>
<keyword evidence="8" id="KW-1185">Reference proteome</keyword>
<dbReference type="RefSeq" id="WP_311656010.1">
    <property type="nucleotide sequence ID" value="NZ_JAVREX010000003.1"/>
</dbReference>
<dbReference type="InterPro" id="IPR050534">
    <property type="entry name" value="Coronavir_polyprotein_1ab"/>
</dbReference>
<keyword evidence="4" id="KW-0347">Helicase</keyword>
<dbReference type="PROSITE" id="PS50011">
    <property type="entry name" value="PROTEIN_KINASE_DOM"/>
    <property type="match status" value="1"/>
</dbReference>
<dbReference type="Pfam" id="PF13087">
    <property type="entry name" value="AAA_12"/>
    <property type="match status" value="1"/>
</dbReference>
<dbReference type="SMART" id="SM00220">
    <property type="entry name" value="S_TKc"/>
    <property type="match status" value="1"/>
</dbReference>
<sequence length="1266" mass="141272">MKLGKGHRVLQKRYELIEHIVREGDGKEQGGAQTWLAIGEYQQEYLLKIWPHSKDDPDASDMNRALWDAELRTLYRACSSPGAERSLMVLREAGVDTEVGLLVMALEAPGYSCLAVELAQNRSSHHWLTNENAESRQDLWNGLKGLADGLHLLHEQQVLHTGVSAESVFLDPSQGAESLRLGGFEWSLRVGSGSVRPTSAHWGTPPETAGGPHQAFGPDGDWFGFGILAARCLLPIEHLGNNSPTPQARYRQILNKIEKSKSLLTDIEREFLLRLVAESPLERMTRHEDIAAGIEDIVSRLSRSSMPGEWDDRYVLMIDPKNTQVVEAAMAAGLRKSLELGPTAMFNPRDPGHVAALTIFVQEDLNSQGARLYPVRNQQFLLLLGDQLQLRIGQYLDRGAGETQATWRHARVIGTGELRGASDDAITTFPAGSITVLNILQNLRRTEPTLLQNASGWERRLPKVDKTAEQRAELEKFCAFVRVTNQIELLFRDAELFAYRVVQRTTTDGGKEEITIEELERQREVLGFLRVDGGLVEFLQRERENSLKTDAGLVVLTSLGQESLSAPPEDLASTWSVTHVDVARRQARLTRTDVAAQVETAPDHGILRSHGMDGQIKLIRRRKEAIERLRSHTYLLRSLANPGEVYMDTGKVELPVSLDPNKVDSSKRAVIQDVLRVRPIYALQGPPGTGKTTMVAWLLRQILAEDPVAQILITAQAHGAVDVLWSKVKEEAFNGVPEDRRPLAVRLGRRSGEGSVRQEGSVDEVVAQILRSSIAKLELQPARSALQNDWLDACRVMVTEQSSPDPGVFLPDFRQLVKRGANLTFCTTSAGELEGLSSELSFDWSIVEESGKVHGFDLALPLQAGHRWLLIGDQKQLPPYRDKEYLDAVNNLNQVVEALDSLPDGAARLLDRDFIRMWRDWDEPERKEFIDYSKHWLKVFETIFENCGYALGGRSENELVLTGRAEQDSGSGTGTSEQSSMAGMLAVQHRMHPDIGTLISEAYYGGSLTNSTQVKSPLAVPARLAHPFVEPKGISGKAIVWIDTPWCPAGEGAGEWGAPTSGKQVPRYINPGEAHALFRFVEQLRINTAVESEDLKLTVLSPYSQQVGYLERKLSSCQLPQGVRFAERARQRADQRPRTGAFTVDSFQGDQSDIIAVSLVRNNMAPEHLRGQGMGFLQDAPRLNVLLSRAERLLVLVGSWAFFQHQTELVDLAQPEKELWHWKKVLTMLETWEREKRMLRIPADLVHYREPTVRDVLGSRRPGGTR</sequence>
<evidence type="ECO:0000313" key="7">
    <source>
        <dbReference type="EMBL" id="MDT0427889.1"/>
    </source>
</evidence>
<accession>A0ABU2RKA9</accession>
<comment type="caution">
    <text evidence="7">The sequence shown here is derived from an EMBL/GenBank/DDBJ whole genome shotgun (WGS) entry which is preliminary data.</text>
</comment>
<evidence type="ECO:0000256" key="5">
    <source>
        <dbReference type="ARBA" id="ARBA00022840"/>
    </source>
</evidence>
<dbReference type="Proteomes" id="UP001183777">
    <property type="component" value="Unassembled WGS sequence"/>
</dbReference>